<evidence type="ECO:0008006" key="4">
    <source>
        <dbReference type="Google" id="ProtNLM"/>
    </source>
</evidence>
<proteinExistence type="predicted"/>
<reference evidence="2 3" key="1">
    <citation type="journal article" date="2012" name="Proc. Natl. Acad. Sci. U.S.A.">
        <title>Antigenic diversity is generated by distinct evolutionary mechanisms in African trypanosome species.</title>
        <authorList>
            <person name="Jackson A.P."/>
            <person name="Berry A."/>
            <person name="Aslett M."/>
            <person name="Allison H.C."/>
            <person name="Burton P."/>
            <person name="Vavrova-Anderson J."/>
            <person name="Brown R."/>
            <person name="Browne H."/>
            <person name="Corton N."/>
            <person name="Hauser H."/>
            <person name="Gamble J."/>
            <person name="Gilderthorp R."/>
            <person name="Marcello L."/>
            <person name="McQuillan J."/>
            <person name="Otto T.D."/>
            <person name="Quail M.A."/>
            <person name="Sanders M.J."/>
            <person name="van Tonder A."/>
            <person name="Ginger M.L."/>
            <person name="Field M.C."/>
            <person name="Barry J.D."/>
            <person name="Hertz-Fowler C."/>
            <person name="Berriman M."/>
        </authorList>
    </citation>
    <scope>NUCLEOTIDE SEQUENCE</scope>
    <source>
        <strain evidence="2 3">Y486</strain>
    </source>
</reference>
<dbReference type="InterPro" id="IPR032675">
    <property type="entry name" value="LRR_dom_sf"/>
</dbReference>
<organism evidence="2 3">
    <name type="scientific">Trypanosoma vivax (strain Y486)</name>
    <dbReference type="NCBI Taxonomy" id="1055687"/>
    <lineage>
        <taxon>Eukaryota</taxon>
        <taxon>Discoba</taxon>
        <taxon>Euglenozoa</taxon>
        <taxon>Kinetoplastea</taxon>
        <taxon>Metakinetoplastina</taxon>
        <taxon>Trypanosomatida</taxon>
        <taxon>Trypanosomatidae</taxon>
        <taxon>Trypanosoma</taxon>
        <taxon>Duttonella</taxon>
    </lineage>
</organism>
<gene>
    <name evidence="2" type="ORF">TvY486_0035110</name>
</gene>
<sequence length="408" mass="45251">MSKRTASDTGMVDASDKDMSLTIDFAAISQRNGVQPAEKKKCADTKKGTKTEAAEGVSGINPGELRDVRELVVNGTPPADFSFSFLSGCKSLVELKLWCKDSALDLHTLTGHKELEILEIWHAKITNFASLGHFPSLKRMKVADCSFYHDGVAYASRMDALEELELYFVTVFTNKDDFHHEPNCRYEARREGTGDATPILCAYKGSPRLRKVLLTHVKIRDLLPLLDLEALEELELNGIATLKGLGVVGRHGGLRRLVAHRIPLTQDCLCGLGESKSLVCLDLEFPFIVDVQYDVSPLGSILTLQELRIRRPEPYGMSLPKDKPGQVVLRGFKAISKLPNLTELFVSDYKILGDTVSGLSSSKTIKRLYLHPICSEHYESSLSPAQLQKEQKKKSLVIEAGVTRRIGR</sequence>
<evidence type="ECO:0000256" key="1">
    <source>
        <dbReference type="SAM" id="MobiDB-lite"/>
    </source>
</evidence>
<name>F9WSW3_TRYVY</name>
<feature type="compositionally biased region" description="Basic and acidic residues" evidence="1">
    <location>
        <begin position="37"/>
        <end position="53"/>
    </location>
</feature>
<dbReference type="Gene3D" id="3.80.10.10">
    <property type="entry name" value="Ribonuclease Inhibitor"/>
    <property type="match status" value="1"/>
</dbReference>
<feature type="region of interest" description="Disordered" evidence="1">
    <location>
        <begin position="34"/>
        <end position="61"/>
    </location>
</feature>
<evidence type="ECO:0000313" key="3">
    <source>
        <dbReference type="Proteomes" id="UP000009027"/>
    </source>
</evidence>
<dbReference type="AlphaFoldDB" id="F9WSW3"/>
<evidence type="ECO:0000313" key="2">
    <source>
        <dbReference type="EMBL" id="CCD20652.1"/>
    </source>
</evidence>
<dbReference type="SUPFAM" id="SSF52047">
    <property type="entry name" value="RNI-like"/>
    <property type="match status" value="1"/>
</dbReference>
<dbReference type="Proteomes" id="UP000009027">
    <property type="component" value="Unassembled WGS sequence"/>
</dbReference>
<accession>F9WSW3</accession>
<keyword evidence="3" id="KW-1185">Reference proteome</keyword>
<dbReference type="EMBL" id="CAEX01006052">
    <property type="protein sequence ID" value="CCD20652.1"/>
    <property type="molecule type" value="Genomic_DNA"/>
</dbReference>
<protein>
    <recommendedName>
        <fullName evidence="4">Leucine-rich repeat protein (LRRP)</fullName>
    </recommendedName>
</protein>
<dbReference type="VEuPathDB" id="TriTrypDB:TvY486_0035110"/>